<comment type="caution">
    <text evidence="3">The sequence shown here is derived from an EMBL/GenBank/DDBJ whole genome shotgun (WGS) entry which is preliminary data.</text>
</comment>
<dbReference type="Pfam" id="PF13193">
    <property type="entry name" value="AMP-binding_C"/>
    <property type="match status" value="1"/>
</dbReference>
<dbReference type="Proteomes" id="UP001597286">
    <property type="component" value="Unassembled WGS sequence"/>
</dbReference>
<dbReference type="Pfam" id="PF00501">
    <property type="entry name" value="AMP-binding"/>
    <property type="match status" value="1"/>
</dbReference>
<keyword evidence="4" id="KW-1185">Reference proteome</keyword>
<dbReference type="EMBL" id="JBHUFB010000010">
    <property type="protein sequence ID" value="MFD1812862.1"/>
    <property type="molecule type" value="Genomic_DNA"/>
</dbReference>
<dbReference type="InterPro" id="IPR045851">
    <property type="entry name" value="AMP-bd_C_sf"/>
</dbReference>
<sequence>MNLTTMLESTARKYPTKDAIVYGDERITYAELLAASKRAAAVLRARGVQHGDRVAVMTYNSPGFAVAAFGAWRAGASLVPVNHKLAPPEVEYTLGHCGAKVGVVSADLRGSAESGAPQVDWLLTESGASSVEDAASDFDALVADAGEWEGVEVDETDIAQVLYTSGTTSAPKGCLHTHRSITTVAPYISTTLGLDRDERVLIAMPIWHAAPLNVWFVPTMFLGGTVVLMREYHPIEFLKVVESERVTAFFGAPIAYLAPIQAAKAAGLDLASFDLSSVRRWTYGGAPIGAEVARALQQAYRSEDFYQVYGMSEMGPTGTALYPHEQIEKAGSIGRCGMPGVDLRVVRADGVDAAPGETGEIWLAGDTRMVGYLDNPDATDEAFEGRWYRTGDVARLDDDGYIYIVDRTKDVIITGGENVYSQEVEEAIRPRADVLDVAVIGRPHREWGETVVAVVLPVDGATVELEDLRDYLSDKLARYKIPREVVLVDEMPRNPSGKLTKHVLRESVL</sequence>
<evidence type="ECO:0000259" key="1">
    <source>
        <dbReference type="Pfam" id="PF00501"/>
    </source>
</evidence>
<dbReference type="RefSeq" id="WP_378485383.1">
    <property type="nucleotide sequence ID" value="NZ_JBHUFB010000010.1"/>
</dbReference>
<dbReference type="PROSITE" id="PS00455">
    <property type="entry name" value="AMP_BINDING"/>
    <property type="match status" value="1"/>
</dbReference>
<dbReference type="InterPro" id="IPR000873">
    <property type="entry name" value="AMP-dep_synth/lig_dom"/>
</dbReference>
<feature type="domain" description="AMP-dependent synthetase/ligase" evidence="1">
    <location>
        <begin position="8"/>
        <end position="373"/>
    </location>
</feature>
<dbReference type="InterPro" id="IPR050237">
    <property type="entry name" value="ATP-dep_AMP-bd_enzyme"/>
</dbReference>
<evidence type="ECO:0000313" key="3">
    <source>
        <dbReference type="EMBL" id="MFD1812862.1"/>
    </source>
</evidence>
<accession>A0ABW4P590</accession>
<reference evidence="4" key="1">
    <citation type="journal article" date="2019" name="Int. J. Syst. Evol. Microbiol.">
        <title>The Global Catalogue of Microorganisms (GCM) 10K type strain sequencing project: providing services to taxonomists for standard genome sequencing and annotation.</title>
        <authorList>
            <consortium name="The Broad Institute Genomics Platform"/>
            <consortium name="The Broad Institute Genome Sequencing Center for Infectious Disease"/>
            <person name="Wu L."/>
            <person name="Ma J."/>
        </authorList>
    </citation>
    <scope>NUCLEOTIDE SEQUENCE [LARGE SCALE GENOMIC DNA]</scope>
    <source>
        <strain evidence="4">DT72</strain>
    </source>
</reference>
<organism evidence="3 4">
    <name type="scientific">Rhodococcus gannanensis</name>
    <dbReference type="NCBI Taxonomy" id="1960308"/>
    <lineage>
        <taxon>Bacteria</taxon>
        <taxon>Bacillati</taxon>
        <taxon>Actinomycetota</taxon>
        <taxon>Actinomycetes</taxon>
        <taxon>Mycobacteriales</taxon>
        <taxon>Nocardiaceae</taxon>
        <taxon>Rhodococcus</taxon>
    </lineage>
</organism>
<dbReference type="PANTHER" id="PTHR43767">
    <property type="entry name" value="LONG-CHAIN-FATTY-ACID--COA LIGASE"/>
    <property type="match status" value="1"/>
</dbReference>
<dbReference type="SUPFAM" id="SSF56801">
    <property type="entry name" value="Acetyl-CoA synthetase-like"/>
    <property type="match status" value="1"/>
</dbReference>
<dbReference type="InterPro" id="IPR025110">
    <property type="entry name" value="AMP-bd_C"/>
</dbReference>
<gene>
    <name evidence="3" type="ORF">ACFSJG_11600</name>
</gene>
<feature type="domain" description="AMP-binding enzyme C-terminal" evidence="2">
    <location>
        <begin position="423"/>
        <end position="498"/>
    </location>
</feature>
<dbReference type="NCBIfam" id="NF004837">
    <property type="entry name" value="PRK06187.1"/>
    <property type="match status" value="1"/>
</dbReference>
<name>A0ABW4P590_9NOCA</name>
<dbReference type="PANTHER" id="PTHR43767:SF1">
    <property type="entry name" value="NONRIBOSOMAL PEPTIDE SYNTHASE PES1 (EUROFUNG)-RELATED"/>
    <property type="match status" value="1"/>
</dbReference>
<evidence type="ECO:0000259" key="2">
    <source>
        <dbReference type="Pfam" id="PF13193"/>
    </source>
</evidence>
<protein>
    <submittedName>
        <fullName evidence="3">Class I adenylate-forming enzyme family protein</fullName>
    </submittedName>
</protein>
<dbReference type="InterPro" id="IPR042099">
    <property type="entry name" value="ANL_N_sf"/>
</dbReference>
<proteinExistence type="predicted"/>
<evidence type="ECO:0000313" key="4">
    <source>
        <dbReference type="Proteomes" id="UP001597286"/>
    </source>
</evidence>
<dbReference type="Gene3D" id="3.40.50.12780">
    <property type="entry name" value="N-terminal domain of ligase-like"/>
    <property type="match status" value="1"/>
</dbReference>
<dbReference type="Gene3D" id="3.30.300.30">
    <property type="match status" value="1"/>
</dbReference>
<dbReference type="InterPro" id="IPR020845">
    <property type="entry name" value="AMP-binding_CS"/>
</dbReference>